<sequence length="725" mass="74272">MPRTSSKHVNAQHDCTSCCSLRPAEMDLRSTCATNNPSGDAIAVRVWLGAGGASLFRLQVHTLTGSAIPLGSDDEPIFELNIMTGATIRLHGMANYGVASYCAALGQALDAQHQLLQLQTGDTQLQLQPLAPHQNHQGHQQQQQQAGRASHSGGIQTACRSLHPCGSSSCGIAPVPHLRGAPTVAGSRADAAAASSSALSIERAANPVSRAVGIADGRACSNSCSLLSRAAAAAAAGTCQCRGLESGAGGSGAAVAAGTGTGFSEAAPRCHVKDWLQVLLSTADDMDGASAGAAVPCASRCDDDDWTTQPDAVGGPNAVCSGCSCKKSSIRPAVVRVTAWLRPSQGNDMAAATTVAEAAAVAEEGSMRKAGVAAAVAAAAVVVPAPVLAIGPSQELEEVDAVGTAIASCGGDDDDDMANDTDAARQALNNGLHWVPVGGGGATRRNAHLLELLGLPQEVRSFRMSVSELVPEPAEPYGPTGQYEERGSVLGLLDNAVDAAAPHWPCGGPSPCGFECDGFLSASAPVAEMMTGAESYSLVDCAPVPADASASWSLPVMAAVTSSTAACGMPPSLRRPAATAQQHELQMPLRHTAAVEVLNLLGSAVDPRKGAVQCTGGFGLSSCVGRLDWPADFPPKDLGELDRDGSLPQSQLSADLFALMFDGDEGDEEKVAVRLPGLKLYGRRGAMPYTVDGGDEEDNQRWFRGGQDAVRPLLLTSLTTGAVWL</sequence>
<evidence type="ECO:0000313" key="2">
    <source>
        <dbReference type="EMBL" id="EFJ45768.1"/>
    </source>
</evidence>
<evidence type="ECO:0000256" key="1">
    <source>
        <dbReference type="SAM" id="MobiDB-lite"/>
    </source>
</evidence>
<reference evidence="2 3" key="1">
    <citation type="journal article" date="2010" name="Science">
        <title>Genomic analysis of organismal complexity in the multicellular green alga Volvox carteri.</title>
        <authorList>
            <person name="Prochnik S.E."/>
            <person name="Umen J."/>
            <person name="Nedelcu A.M."/>
            <person name="Hallmann A."/>
            <person name="Miller S.M."/>
            <person name="Nishii I."/>
            <person name="Ferris P."/>
            <person name="Kuo A."/>
            <person name="Mitros T."/>
            <person name="Fritz-Laylin L.K."/>
            <person name="Hellsten U."/>
            <person name="Chapman J."/>
            <person name="Simakov O."/>
            <person name="Rensing S.A."/>
            <person name="Terry A."/>
            <person name="Pangilinan J."/>
            <person name="Kapitonov V."/>
            <person name="Jurka J."/>
            <person name="Salamov A."/>
            <person name="Shapiro H."/>
            <person name="Schmutz J."/>
            <person name="Grimwood J."/>
            <person name="Lindquist E."/>
            <person name="Lucas S."/>
            <person name="Grigoriev I.V."/>
            <person name="Schmitt R."/>
            <person name="Kirk D."/>
            <person name="Rokhsar D.S."/>
        </authorList>
    </citation>
    <scope>NUCLEOTIDE SEQUENCE [LARGE SCALE GENOMIC DNA]</scope>
    <source>
        <strain evidence="3">f. Nagariensis / Eve</strain>
    </source>
</reference>
<feature type="region of interest" description="Disordered" evidence="1">
    <location>
        <begin position="132"/>
        <end position="153"/>
    </location>
</feature>
<protein>
    <submittedName>
        <fullName evidence="2">Uncharacterized protein</fullName>
    </submittedName>
</protein>
<dbReference type="RefSeq" id="XP_002953169.1">
    <property type="nucleotide sequence ID" value="XM_002953123.1"/>
</dbReference>
<dbReference type="OrthoDB" id="553243at2759"/>
<accession>D8U3J6</accession>
<dbReference type="KEGG" id="vcn:VOLCADRAFT_93965"/>
<gene>
    <name evidence="2" type="ORF">VOLCADRAFT_93965</name>
</gene>
<dbReference type="AlphaFoldDB" id="D8U3J6"/>
<dbReference type="EMBL" id="GL378355">
    <property type="protein sequence ID" value="EFJ45768.1"/>
    <property type="molecule type" value="Genomic_DNA"/>
</dbReference>
<organism evidence="3">
    <name type="scientific">Volvox carteri f. nagariensis</name>
    <dbReference type="NCBI Taxonomy" id="3068"/>
    <lineage>
        <taxon>Eukaryota</taxon>
        <taxon>Viridiplantae</taxon>
        <taxon>Chlorophyta</taxon>
        <taxon>core chlorophytes</taxon>
        <taxon>Chlorophyceae</taxon>
        <taxon>CS clade</taxon>
        <taxon>Chlamydomonadales</taxon>
        <taxon>Volvocaceae</taxon>
        <taxon>Volvox</taxon>
    </lineage>
</organism>
<name>D8U3J6_VOLCA</name>
<dbReference type="InParanoid" id="D8U3J6"/>
<evidence type="ECO:0000313" key="3">
    <source>
        <dbReference type="Proteomes" id="UP000001058"/>
    </source>
</evidence>
<dbReference type="GeneID" id="9622242"/>
<proteinExistence type="predicted"/>
<keyword evidence="3" id="KW-1185">Reference proteome</keyword>
<dbReference type="Proteomes" id="UP000001058">
    <property type="component" value="Unassembled WGS sequence"/>
</dbReference>